<reference evidence="11" key="2">
    <citation type="submission" date="2025-09" db="UniProtKB">
        <authorList>
            <consortium name="Ensembl"/>
        </authorList>
    </citation>
    <scope>IDENTIFICATION</scope>
</reference>
<name>A0A8C5NZQ5_JACJA</name>
<evidence type="ECO:0000256" key="9">
    <source>
        <dbReference type="SAM" id="MobiDB-lite"/>
    </source>
</evidence>
<evidence type="ECO:0000256" key="7">
    <source>
        <dbReference type="ARBA" id="ARBA00078520"/>
    </source>
</evidence>
<dbReference type="SMART" id="SM00526">
    <property type="entry name" value="H15"/>
    <property type="match status" value="1"/>
</dbReference>
<dbReference type="InterPro" id="IPR036388">
    <property type="entry name" value="WH-like_DNA-bd_sf"/>
</dbReference>
<evidence type="ECO:0000259" key="10">
    <source>
        <dbReference type="PROSITE" id="PS51504"/>
    </source>
</evidence>
<dbReference type="Ensembl" id="ENSJJAT00000018002.1">
    <property type="protein sequence ID" value="ENSJJAP00000011528.1"/>
    <property type="gene ID" value="ENSJJAG00000014828.1"/>
</dbReference>
<evidence type="ECO:0000256" key="8">
    <source>
        <dbReference type="ARBA" id="ARBA00080360"/>
    </source>
</evidence>
<dbReference type="GO" id="GO:0006334">
    <property type="term" value="P:nucleosome assembly"/>
    <property type="evidence" value="ECO:0007669"/>
    <property type="project" value="InterPro"/>
</dbReference>
<dbReference type="CDD" id="cd00073">
    <property type="entry name" value="H15"/>
    <property type="match status" value="1"/>
</dbReference>
<evidence type="ECO:0000313" key="11">
    <source>
        <dbReference type="Ensembl" id="ENSJJAP00000011528.1"/>
    </source>
</evidence>
<evidence type="ECO:0000256" key="6">
    <source>
        <dbReference type="ARBA" id="ARBA00078404"/>
    </source>
</evidence>
<reference evidence="11" key="1">
    <citation type="submission" date="2025-08" db="UniProtKB">
        <authorList>
            <consortium name="Ensembl"/>
        </authorList>
    </citation>
    <scope>IDENTIFICATION</scope>
</reference>
<dbReference type="Gene3D" id="1.10.10.10">
    <property type="entry name" value="Winged helix-like DNA-binding domain superfamily/Winged helix DNA-binding domain"/>
    <property type="match status" value="1"/>
</dbReference>
<feature type="domain" description="H15" evidence="10">
    <location>
        <begin position="42"/>
        <end position="120"/>
    </location>
</feature>
<keyword evidence="2" id="KW-0238">DNA-binding</keyword>
<dbReference type="OMA" id="MADMAHT"/>
<accession>A0A8C5NZQ5</accession>
<feature type="compositionally biased region" description="Low complexity" evidence="9">
    <location>
        <begin position="1"/>
        <end position="14"/>
    </location>
</feature>
<keyword evidence="3" id="KW-0539">Nucleus</keyword>
<feature type="region of interest" description="Disordered" evidence="9">
    <location>
        <begin position="106"/>
        <end position="218"/>
    </location>
</feature>
<dbReference type="InterPro" id="IPR036390">
    <property type="entry name" value="WH_DNA-bd_sf"/>
</dbReference>
<feature type="compositionally biased region" description="Basic residues" evidence="9">
    <location>
        <begin position="194"/>
        <end position="205"/>
    </location>
</feature>
<evidence type="ECO:0000256" key="5">
    <source>
        <dbReference type="ARBA" id="ARBA00073462"/>
    </source>
</evidence>
<comment type="function">
    <text evidence="4">May play a key role in the control of gene expression during oogenesis and early embryogenesis, presumably through the perturbation of chromatin structure. Essential for meiotic maturation of germinal vesicle-stage oocytes. The somatic type linker histone H1c is rapidly replaced by H1oo in a donor nucleus transplanted into an oocyte. The greater mobility of H1oo as compared to H1c may contribute to this rapid replacement and increased instability of the embryonic chromatin structure. The rapid replacement of H1c with H1oo may play an important role in nuclear remodeling.</text>
</comment>
<dbReference type="GeneTree" id="ENSGT00940000160900"/>
<dbReference type="PROSITE" id="PS51504">
    <property type="entry name" value="H15"/>
    <property type="match status" value="1"/>
</dbReference>
<dbReference type="GO" id="GO:0030527">
    <property type="term" value="F:structural constituent of chromatin"/>
    <property type="evidence" value="ECO:0007669"/>
    <property type="project" value="UniProtKB-ARBA"/>
</dbReference>
<feature type="compositionally biased region" description="Basic residues" evidence="9">
    <location>
        <begin position="163"/>
        <end position="174"/>
    </location>
</feature>
<dbReference type="GO" id="GO:0003677">
    <property type="term" value="F:DNA binding"/>
    <property type="evidence" value="ECO:0007669"/>
    <property type="project" value="UniProtKB-KW"/>
</dbReference>
<evidence type="ECO:0000256" key="3">
    <source>
        <dbReference type="ARBA" id="ARBA00023242"/>
    </source>
</evidence>
<feature type="region of interest" description="Disordered" evidence="9">
    <location>
        <begin position="1"/>
        <end position="42"/>
    </location>
</feature>
<dbReference type="Proteomes" id="UP000694385">
    <property type="component" value="Unassembled WGS sequence"/>
</dbReference>
<organism evidence="11 12">
    <name type="scientific">Jaculus jaculus</name>
    <name type="common">Lesser Egyptian jerboa</name>
    <dbReference type="NCBI Taxonomy" id="51337"/>
    <lineage>
        <taxon>Eukaryota</taxon>
        <taxon>Metazoa</taxon>
        <taxon>Chordata</taxon>
        <taxon>Craniata</taxon>
        <taxon>Vertebrata</taxon>
        <taxon>Euteleostomi</taxon>
        <taxon>Mammalia</taxon>
        <taxon>Eutheria</taxon>
        <taxon>Euarchontoglires</taxon>
        <taxon>Glires</taxon>
        <taxon>Rodentia</taxon>
        <taxon>Myomorpha</taxon>
        <taxon>Dipodoidea</taxon>
        <taxon>Dipodidae</taxon>
        <taxon>Dipodinae</taxon>
        <taxon>Jaculus</taxon>
    </lineage>
</organism>
<dbReference type="AlphaFoldDB" id="A0A8C5NZQ5"/>
<evidence type="ECO:0000256" key="4">
    <source>
        <dbReference type="ARBA" id="ARBA00056213"/>
    </source>
</evidence>
<evidence type="ECO:0000256" key="1">
    <source>
        <dbReference type="ARBA" id="ARBA00022454"/>
    </source>
</evidence>
<dbReference type="GO" id="GO:0005634">
    <property type="term" value="C:nucleus"/>
    <property type="evidence" value="ECO:0007669"/>
    <property type="project" value="UniProtKB-ARBA"/>
</dbReference>
<dbReference type="SUPFAM" id="SSF46785">
    <property type="entry name" value="Winged helix' DNA-binding domain"/>
    <property type="match status" value="1"/>
</dbReference>
<keyword evidence="1" id="KW-0158">Chromosome</keyword>
<keyword evidence="12" id="KW-1185">Reference proteome</keyword>
<dbReference type="FunFam" id="1.10.10.10:FF:000393">
    <property type="entry name" value="Oocyte-specific H1 histone"/>
    <property type="match status" value="1"/>
</dbReference>
<evidence type="ECO:0000256" key="2">
    <source>
        <dbReference type="ARBA" id="ARBA00023125"/>
    </source>
</evidence>
<dbReference type="GO" id="GO:0000786">
    <property type="term" value="C:nucleosome"/>
    <property type="evidence" value="ECO:0007669"/>
    <property type="project" value="InterPro"/>
</dbReference>
<dbReference type="InterPro" id="IPR005818">
    <property type="entry name" value="Histone_H1/H5_H15"/>
</dbReference>
<protein>
    <recommendedName>
        <fullName evidence="5">Histone H1.8</fullName>
    </recommendedName>
    <alternativeName>
        <fullName evidence="8">Histone H1oo</fullName>
    </alternativeName>
    <alternativeName>
        <fullName evidence="6">Oocyte-specific histone H1</fullName>
    </alternativeName>
    <alternativeName>
        <fullName evidence="7">Oocyte-specific linker histone H1</fullName>
    </alternativeName>
</protein>
<evidence type="ECO:0000313" key="12">
    <source>
        <dbReference type="Proteomes" id="UP000694385"/>
    </source>
</evidence>
<proteinExistence type="predicted"/>
<sequence length="218" mass="22914">MASGSGSGVSSSSSPTATLESPEFPDSHKPGPSQSKVVAGRRNPSMLRMVLEALQAKEQRQGTSVVAIKVYILQKYPTVDAARFKYLLKQALDTGMRRGLLTRPANSKARGATGSFRVTPGRATGAKQVGPKKPQQPKRNSANMAKMEKARPCLGSAQEKGSKRANHAKAKKAAPKSSQAIRVPPSANGFGGKTKVKGSGRRQGGHVHSMGESGVLAE</sequence>
<dbReference type="Pfam" id="PF00538">
    <property type="entry name" value="Linker_histone"/>
    <property type="match status" value="1"/>
</dbReference>